<keyword evidence="1" id="KW-0324">Glycolysis</keyword>
<dbReference type="InterPro" id="IPR050275">
    <property type="entry name" value="PGM_Phosphatase"/>
</dbReference>
<dbReference type="Pfam" id="PF00300">
    <property type="entry name" value="His_Phos_1"/>
    <property type="match status" value="1"/>
</dbReference>
<keyword evidence="2" id="KW-0413">Isomerase</keyword>
<proteinExistence type="predicted"/>
<dbReference type="Proteomes" id="UP001344906">
    <property type="component" value="Unassembled WGS sequence"/>
</dbReference>
<dbReference type="PANTHER" id="PTHR48100:SF1">
    <property type="entry name" value="HISTIDINE PHOSPHATASE FAMILY PROTEIN-RELATED"/>
    <property type="match status" value="1"/>
</dbReference>
<dbReference type="InterPro" id="IPR001345">
    <property type="entry name" value="PG/BPGM_mutase_AS"/>
</dbReference>
<organism evidence="3 4">
    <name type="scientific">Dictyobacter halimunensis</name>
    <dbReference type="NCBI Taxonomy" id="3026934"/>
    <lineage>
        <taxon>Bacteria</taxon>
        <taxon>Bacillati</taxon>
        <taxon>Chloroflexota</taxon>
        <taxon>Ktedonobacteria</taxon>
        <taxon>Ktedonobacterales</taxon>
        <taxon>Dictyobacteraceae</taxon>
        <taxon>Dictyobacter</taxon>
    </lineage>
</organism>
<protein>
    <submittedName>
        <fullName evidence="3">Phosphatase</fullName>
    </submittedName>
</protein>
<evidence type="ECO:0000256" key="1">
    <source>
        <dbReference type="ARBA" id="ARBA00023152"/>
    </source>
</evidence>
<evidence type="ECO:0000313" key="3">
    <source>
        <dbReference type="EMBL" id="GLV54516.1"/>
    </source>
</evidence>
<dbReference type="InterPro" id="IPR013078">
    <property type="entry name" value="His_Pase_superF_clade-1"/>
</dbReference>
<reference evidence="3 4" key="1">
    <citation type="submission" date="2023-02" db="EMBL/GenBank/DDBJ databases">
        <title>Dictyobacter halimunensis sp. nov., a new member of the class Ktedonobacteria from forest soil in a geothermal area.</title>
        <authorList>
            <person name="Rachmania M.K."/>
            <person name="Ningsih F."/>
            <person name="Sakai Y."/>
            <person name="Yabe S."/>
            <person name="Yokota A."/>
            <person name="Sjamsuridzal W."/>
        </authorList>
    </citation>
    <scope>NUCLEOTIDE SEQUENCE [LARGE SCALE GENOMIC DNA]</scope>
    <source>
        <strain evidence="3 4">S3.2.2.5</strain>
    </source>
</reference>
<dbReference type="Gene3D" id="3.40.50.1240">
    <property type="entry name" value="Phosphoglycerate mutase-like"/>
    <property type="match status" value="1"/>
</dbReference>
<name>A0ABQ6FJW1_9CHLR</name>
<dbReference type="SMART" id="SM00855">
    <property type="entry name" value="PGAM"/>
    <property type="match status" value="1"/>
</dbReference>
<dbReference type="PANTHER" id="PTHR48100">
    <property type="entry name" value="BROAD-SPECIFICITY PHOSPHATASE YOR283W-RELATED"/>
    <property type="match status" value="1"/>
</dbReference>
<gene>
    <name evidence="3" type="ORF">KDH_13630</name>
</gene>
<dbReference type="CDD" id="cd07067">
    <property type="entry name" value="HP_PGM_like"/>
    <property type="match status" value="1"/>
</dbReference>
<dbReference type="InterPro" id="IPR029033">
    <property type="entry name" value="His_PPase_superfam"/>
</dbReference>
<dbReference type="SUPFAM" id="SSF53254">
    <property type="entry name" value="Phosphoglycerate mutase-like"/>
    <property type="match status" value="1"/>
</dbReference>
<keyword evidence="4" id="KW-1185">Reference proteome</keyword>
<comment type="caution">
    <text evidence="3">The sequence shown here is derived from an EMBL/GenBank/DDBJ whole genome shotgun (WGS) entry which is preliminary data.</text>
</comment>
<evidence type="ECO:0000256" key="2">
    <source>
        <dbReference type="ARBA" id="ARBA00023235"/>
    </source>
</evidence>
<evidence type="ECO:0000313" key="4">
    <source>
        <dbReference type="Proteomes" id="UP001344906"/>
    </source>
</evidence>
<sequence length="229" mass="25612">MKSMANDNTTTTLYITRHGQTHWNAERRMQGHANSDLTELGTQQATWLRDAVQDVDFAAIYASPSTRAYHTAEIIRGQRTQPVIPCDELKEIGLGSWEGQLVSEIKQQHPTEYFAFWHAPQEYQALNGGETFAQVSERALPKVNALIELHTGQTILLVTHAVTLKTIVSSFEDRPLARLWEPPVIHPTSLTKIVIENGVARIALYADVSHHEIKPSSPQLEKSAQGRSV</sequence>
<accession>A0ABQ6FJW1</accession>
<dbReference type="PROSITE" id="PS00175">
    <property type="entry name" value="PG_MUTASE"/>
    <property type="match status" value="1"/>
</dbReference>
<dbReference type="EMBL" id="BSRI01000001">
    <property type="protein sequence ID" value="GLV54516.1"/>
    <property type="molecule type" value="Genomic_DNA"/>
</dbReference>